<name>A0A9W4UT92_9PLEO</name>
<protein>
    <recommendedName>
        <fullName evidence="3">Short-chain dehydrogenase</fullName>
    </recommendedName>
</protein>
<dbReference type="AlphaFoldDB" id="A0A9W4UT92"/>
<organism evidence="1 2">
    <name type="scientific">Periconia digitata</name>
    <dbReference type="NCBI Taxonomy" id="1303443"/>
    <lineage>
        <taxon>Eukaryota</taxon>
        <taxon>Fungi</taxon>
        <taxon>Dikarya</taxon>
        <taxon>Ascomycota</taxon>
        <taxon>Pezizomycotina</taxon>
        <taxon>Dothideomycetes</taxon>
        <taxon>Pleosporomycetidae</taxon>
        <taxon>Pleosporales</taxon>
        <taxon>Massarineae</taxon>
        <taxon>Periconiaceae</taxon>
        <taxon>Periconia</taxon>
    </lineage>
</organism>
<proteinExistence type="predicted"/>
<dbReference type="Pfam" id="PF00106">
    <property type="entry name" value="adh_short"/>
    <property type="match status" value="1"/>
</dbReference>
<dbReference type="Proteomes" id="UP001152607">
    <property type="component" value="Unassembled WGS sequence"/>
</dbReference>
<dbReference type="InterPro" id="IPR036291">
    <property type="entry name" value="NAD(P)-bd_dom_sf"/>
</dbReference>
<dbReference type="InterPro" id="IPR002347">
    <property type="entry name" value="SDR_fam"/>
</dbReference>
<gene>
    <name evidence="1" type="ORF">PDIGIT_LOCUS13093</name>
</gene>
<dbReference type="SUPFAM" id="SSF51735">
    <property type="entry name" value="NAD(P)-binding Rossmann-fold domains"/>
    <property type="match status" value="1"/>
</dbReference>
<keyword evidence="2" id="KW-1185">Reference proteome</keyword>
<evidence type="ECO:0008006" key="3">
    <source>
        <dbReference type="Google" id="ProtNLM"/>
    </source>
</evidence>
<reference evidence="1" key="1">
    <citation type="submission" date="2023-01" db="EMBL/GenBank/DDBJ databases">
        <authorList>
            <person name="Van Ghelder C."/>
            <person name="Rancurel C."/>
        </authorList>
    </citation>
    <scope>NUCLEOTIDE SEQUENCE</scope>
    <source>
        <strain evidence="1">CNCM I-4278</strain>
    </source>
</reference>
<dbReference type="Gene3D" id="3.40.50.720">
    <property type="entry name" value="NAD(P)-binding Rossmann-like Domain"/>
    <property type="match status" value="1"/>
</dbReference>
<comment type="caution">
    <text evidence="1">The sequence shown here is derived from an EMBL/GenBank/DDBJ whole genome shotgun (WGS) entry which is preliminary data.</text>
</comment>
<evidence type="ECO:0000313" key="2">
    <source>
        <dbReference type="Proteomes" id="UP001152607"/>
    </source>
</evidence>
<accession>A0A9W4UT92</accession>
<dbReference type="EMBL" id="CAOQHR010000009">
    <property type="protein sequence ID" value="CAI6339928.1"/>
    <property type="molecule type" value="Genomic_DNA"/>
</dbReference>
<evidence type="ECO:0000313" key="1">
    <source>
        <dbReference type="EMBL" id="CAI6339928.1"/>
    </source>
</evidence>
<sequence>MSLFHPSPTSLNAFTSTPKTILITSGASGIGYATALHLHTLNPLNNIILLNKQPPRNSPLPASHTLIHTCNITSWLALRTGFEKAHARFSRIDAIFINASITESSN</sequence>